<feature type="region of interest" description="Disordered" evidence="1">
    <location>
        <begin position="407"/>
        <end position="441"/>
    </location>
</feature>
<dbReference type="InterPro" id="IPR052354">
    <property type="entry name" value="Cell_Wall_Dynamics_Protein"/>
</dbReference>
<keyword evidence="4" id="KW-1185">Reference proteome</keyword>
<comment type="caution">
    <text evidence="3">The sequence shown here is derived from an EMBL/GenBank/DDBJ whole genome shotgun (WGS) entry which is preliminary data.</text>
</comment>
<dbReference type="InterPro" id="IPR002901">
    <property type="entry name" value="MGlyc_endo_b_GlcNAc-like_dom"/>
</dbReference>
<dbReference type="Proteomes" id="UP001232343">
    <property type="component" value="Unassembled WGS sequence"/>
</dbReference>
<feature type="domain" description="SH3b" evidence="2">
    <location>
        <begin position="40"/>
        <end position="110"/>
    </location>
</feature>
<feature type="domain" description="SH3b" evidence="2">
    <location>
        <begin position="452"/>
        <end position="514"/>
    </location>
</feature>
<dbReference type="Gene3D" id="1.10.530.10">
    <property type="match status" value="1"/>
</dbReference>
<feature type="compositionally biased region" description="Basic and acidic residues" evidence="1">
    <location>
        <begin position="409"/>
        <end position="441"/>
    </location>
</feature>
<protein>
    <submittedName>
        <fullName evidence="3">Uncharacterized protein YgiM (DUF1202 family)</fullName>
    </submittedName>
</protein>
<evidence type="ECO:0000313" key="3">
    <source>
        <dbReference type="EMBL" id="MDQ0342831.1"/>
    </source>
</evidence>
<organism evidence="3 4">
    <name type="scientific">Lederbergia wuyishanensis</name>
    <dbReference type="NCBI Taxonomy" id="1347903"/>
    <lineage>
        <taxon>Bacteria</taxon>
        <taxon>Bacillati</taxon>
        <taxon>Bacillota</taxon>
        <taxon>Bacilli</taxon>
        <taxon>Bacillales</taxon>
        <taxon>Bacillaceae</taxon>
        <taxon>Lederbergia</taxon>
    </lineage>
</organism>
<evidence type="ECO:0000313" key="4">
    <source>
        <dbReference type="Proteomes" id="UP001232343"/>
    </source>
</evidence>
<dbReference type="SMART" id="SM00047">
    <property type="entry name" value="LYZ2"/>
    <property type="match status" value="1"/>
</dbReference>
<feature type="domain" description="SH3b" evidence="2">
    <location>
        <begin position="343"/>
        <end position="406"/>
    </location>
</feature>
<gene>
    <name evidence="3" type="ORF">J2S14_001645</name>
</gene>
<dbReference type="RefSeq" id="WP_244681598.1">
    <property type="nucleotide sequence ID" value="NZ_JALIRM010000006.1"/>
</dbReference>
<dbReference type="PROSITE" id="PS51781">
    <property type="entry name" value="SH3B"/>
    <property type="match status" value="6"/>
</dbReference>
<proteinExistence type="predicted"/>
<dbReference type="Pfam" id="PF01832">
    <property type="entry name" value="Glucosaminidase"/>
    <property type="match status" value="1"/>
</dbReference>
<accession>A0ABU0D358</accession>
<dbReference type="SUPFAM" id="SSF50044">
    <property type="entry name" value="SH3-domain"/>
    <property type="match status" value="2"/>
</dbReference>
<reference evidence="3 4" key="1">
    <citation type="submission" date="2023-07" db="EMBL/GenBank/DDBJ databases">
        <title>Genomic Encyclopedia of Type Strains, Phase IV (KMG-IV): sequencing the most valuable type-strain genomes for metagenomic binning, comparative biology and taxonomic classification.</title>
        <authorList>
            <person name="Goeker M."/>
        </authorList>
    </citation>
    <scope>NUCLEOTIDE SEQUENCE [LARGE SCALE GENOMIC DNA]</scope>
    <source>
        <strain evidence="3 4">DSM 27848</strain>
    </source>
</reference>
<dbReference type="InterPro" id="IPR036028">
    <property type="entry name" value="SH3-like_dom_sf"/>
</dbReference>
<feature type="domain" description="SH3b" evidence="2">
    <location>
        <begin position="789"/>
        <end position="861"/>
    </location>
</feature>
<dbReference type="EMBL" id="JAUSUO010000003">
    <property type="protein sequence ID" value="MDQ0342831.1"/>
    <property type="molecule type" value="Genomic_DNA"/>
</dbReference>
<dbReference type="Gene3D" id="2.30.30.40">
    <property type="entry name" value="SH3 Domains"/>
    <property type="match status" value="6"/>
</dbReference>
<evidence type="ECO:0000259" key="2">
    <source>
        <dbReference type="PROSITE" id="PS51781"/>
    </source>
</evidence>
<sequence length="862" mass="96828">MKLINRLFILTAILLLFSYLTMSPFNSLVVEAATSIKKVPKTAFQTTANLNLRSGPGANDRIIFTIPKGKNVTATSIKGDRYNVSYTYKLKGKNVTKSGWVHKNYLKEYYQYTNTSKTYYETSKNTDLRSTPDTKNIVVSKIDKGNILDSTQKVVNSIGQTWYRVSVAGKNYYVPSSDVKKVTFKSFSQTKYLANNETYVYSAYNTTSTKLTKIPKGTLVTSNQQIGNWFKVTFNGKTGYVTIGNFVKFVNPSDEKISQVTYTTTSKVDLKQYANNLSLTLASVPQGINVIPTHKTSNGYMKVQYSGKTGYILSSKIKIVVDTKPTPDQSDKPNEYIKEVKIEGIKFKVTENLRLRDKASTNSTTLDTIQKGEVVAPTHKTSNNWYKVEYKGKIGYVSGDFLEQIKTNEPPRLELPKEEPVKEEPPKVEAPKDEPSKEKPPAEIITEMEIPEKTYWVKADLNLRKNADTSYDSLLIIPKNIIVIPTNKTSNNWYKVKYNGKIGYISGAYLQEVKTGDPLTNRDGYQFIDLRTQSPVTAAQINNYIANYEQSTKKKSVLSGKGQVFIDSGKKYGVNSLYLAAHAIHESAFGTSSLSYGKYNFFGFGAFDATPYVGAYRFPDIDSSIDFIAREMKSTYLNSNNWKFEGAYLGFSTKTLSNARVDALSEGMNFWYASDQNWGQKIAGHMQKILPYDKAYYDKASIDTTVPSRPSTPSGSDIFPADIIANANTTMYLQSKKGVTDNISSIGKGKAFTILEKTNDYWVRVKYDSKEYWTNSIKFDVYKSYISVQNLGRVNVDGLNIRPEANTNKDPIGSLKLNDFVSIVLKKDGTPNMDSGNMWCQIKLANGKTGWVSSQYITRELK</sequence>
<feature type="domain" description="SH3b" evidence="2">
    <location>
        <begin position="188"/>
        <end position="250"/>
    </location>
</feature>
<name>A0ABU0D358_9BACI</name>
<dbReference type="InterPro" id="IPR003646">
    <property type="entry name" value="SH3-like_bac-type"/>
</dbReference>
<dbReference type="PANTHER" id="PTHR34408">
    <property type="entry name" value="FAMILY PROTEIN, PUTATIVE-RELATED"/>
    <property type="match status" value="1"/>
</dbReference>
<evidence type="ECO:0000256" key="1">
    <source>
        <dbReference type="SAM" id="MobiDB-lite"/>
    </source>
</evidence>
<dbReference type="Pfam" id="PF08239">
    <property type="entry name" value="SH3_3"/>
    <property type="match status" value="5"/>
</dbReference>
<feature type="domain" description="SH3b" evidence="2">
    <location>
        <begin position="116"/>
        <end position="183"/>
    </location>
</feature>
<dbReference type="SMART" id="SM00287">
    <property type="entry name" value="SH3b"/>
    <property type="match status" value="7"/>
</dbReference>